<evidence type="ECO:0000313" key="6">
    <source>
        <dbReference type="Proteomes" id="UP000754710"/>
    </source>
</evidence>
<evidence type="ECO:0000256" key="1">
    <source>
        <dbReference type="ARBA" id="ARBA00010830"/>
    </source>
</evidence>
<dbReference type="RefSeq" id="WP_221023324.1">
    <property type="nucleotide sequence ID" value="NZ_JAIEZQ010000001.1"/>
</dbReference>
<dbReference type="EMBL" id="JAIEZQ010000001">
    <property type="protein sequence ID" value="MBY9073536.1"/>
    <property type="molecule type" value="Genomic_DNA"/>
</dbReference>
<name>A0ABS7RET6_9ACTN</name>
<dbReference type="Gene3D" id="1.10.530.10">
    <property type="match status" value="1"/>
</dbReference>
<evidence type="ECO:0000256" key="2">
    <source>
        <dbReference type="ARBA" id="ARBA00022801"/>
    </source>
</evidence>
<proteinExistence type="inferred from homology"/>
<evidence type="ECO:0000259" key="4">
    <source>
        <dbReference type="Pfam" id="PF06737"/>
    </source>
</evidence>
<dbReference type="SUPFAM" id="SSF53955">
    <property type="entry name" value="Lysozyme-like"/>
    <property type="match status" value="1"/>
</dbReference>
<dbReference type="Pfam" id="PF06737">
    <property type="entry name" value="Transglycosylas"/>
    <property type="match status" value="1"/>
</dbReference>
<dbReference type="InterPro" id="IPR023346">
    <property type="entry name" value="Lysozyme-like_dom_sf"/>
</dbReference>
<dbReference type="Proteomes" id="UP000754710">
    <property type="component" value="Unassembled WGS sequence"/>
</dbReference>
<feature type="domain" description="Resuscitation-promoting factor core lysozyme-like" evidence="4">
    <location>
        <begin position="30"/>
        <end position="104"/>
    </location>
</feature>
<comment type="similarity">
    <text evidence="1">Belongs to the transglycosylase family. Rpf subfamily.</text>
</comment>
<dbReference type="CDD" id="cd13925">
    <property type="entry name" value="RPF"/>
    <property type="match status" value="1"/>
</dbReference>
<dbReference type="InterPro" id="IPR010618">
    <property type="entry name" value="RPF"/>
</dbReference>
<protein>
    <submittedName>
        <fullName evidence="5">Transglycosylase family protein</fullName>
    </submittedName>
</protein>
<comment type="caution">
    <text evidence="5">The sequence shown here is derived from an EMBL/GenBank/DDBJ whole genome shotgun (WGS) entry which is preliminary data.</text>
</comment>
<evidence type="ECO:0000256" key="3">
    <source>
        <dbReference type="SAM" id="SignalP"/>
    </source>
</evidence>
<keyword evidence="2" id="KW-0378">Hydrolase</keyword>
<evidence type="ECO:0000313" key="5">
    <source>
        <dbReference type="EMBL" id="MBY9073536.1"/>
    </source>
</evidence>
<organism evidence="5 6">
    <name type="scientific">Nocardioides jiangsuensis</name>
    <dbReference type="NCBI Taxonomy" id="2866161"/>
    <lineage>
        <taxon>Bacteria</taxon>
        <taxon>Bacillati</taxon>
        <taxon>Actinomycetota</taxon>
        <taxon>Actinomycetes</taxon>
        <taxon>Propionibacteriales</taxon>
        <taxon>Nocardioidaceae</taxon>
        <taxon>Nocardioides</taxon>
    </lineage>
</organism>
<accession>A0ABS7RET6</accession>
<feature type="signal peptide" evidence="3">
    <location>
        <begin position="1"/>
        <end position="28"/>
    </location>
</feature>
<keyword evidence="3" id="KW-0732">Signal</keyword>
<sequence length="111" mass="12167">MPTRMFLATLVALLSALSPVLVASPAEAASLRTWKRLASCESDKRWHINTGNGYYGGLQFSSSTWRAFGGGKFARNAHRASRDEQIKVAERVRRAQGWGAWPSCSQQLGLG</sequence>
<feature type="chain" id="PRO_5045681790" evidence="3">
    <location>
        <begin position="29"/>
        <end position="111"/>
    </location>
</feature>
<gene>
    <name evidence="5" type="ORF">K1X13_01755</name>
</gene>
<reference evidence="5 6" key="1">
    <citation type="submission" date="2021-08" db="EMBL/GenBank/DDBJ databases">
        <title>Nocardioides bacterium WL0053 sp. nov., isolated from the sediment.</title>
        <authorList>
            <person name="Wang L."/>
            <person name="Zhang D."/>
            <person name="Zhang A."/>
        </authorList>
    </citation>
    <scope>NUCLEOTIDE SEQUENCE [LARGE SCALE GENOMIC DNA]</scope>
    <source>
        <strain evidence="5 6">WL0053</strain>
    </source>
</reference>
<keyword evidence="6" id="KW-1185">Reference proteome</keyword>